<dbReference type="Proteomes" id="UP001281614">
    <property type="component" value="Unassembled WGS sequence"/>
</dbReference>
<feature type="compositionally biased region" description="Low complexity" evidence="2">
    <location>
        <begin position="1"/>
        <end position="38"/>
    </location>
</feature>
<dbReference type="GO" id="GO:0008168">
    <property type="term" value="F:methyltransferase activity"/>
    <property type="evidence" value="ECO:0007669"/>
    <property type="project" value="TreeGrafter"/>
</dbReference>
<organism evidence="3 4">
    <name type="scientific">Colletotrichum kahawae</name>
    <name type="common">Coffee berry disease fungus</name>
    <dbReference type="NCBI Taxonomy" id="34407"/>
    <lineage>
        <taxon>Eukaryota</taxon>
        <taxon>Fungi</taxon>
        <taxon>Dikarya</taxon>
        <taxon>Ascomycota</taxon>
        <taxon>Pezizomycotina</taxon>
        <taxon>Sordariomycetes</taxon>
        <taxon>Hypocreomycetidae</taxon>
        <taxon>Glomerellales</taxon>
        <taxon>Glomerellaceae</taxon>
        <taxon>Colletotrichum</taxon>
        <taxon>Colletotrichum gloeosporioides species complex</taxon>
    </lineage>
</organism>
<dbReference type="PANTHER" id="PTHR43591:SF10">
    <property type="entry name" value="ABC TRANSMEMBRANE TYPE-1 DOMAIN-CONTAINING PROTEIN-RELATED"/>
    <property type="match status" value="1"/>
</dbReference>
<evidence type="ECO:0000313" key="4">
    <source>
        <dbReference type="Proteomes" id="UP001281614"/>
    </source>
</evidence>
<reference evidence="3" key="1">
    <citation type="submission" date="2023-02" db="EMBL/GenBank/DDBJ databases">
        <title>Colletotrichum kahawae CIFC_Que2 genome sequencing and assembly.</title>
        <authorList>
            <person name="Baroncelli R."/>
        </authorList>
    </citation>
    <scope>NUCLEOTIDE SEQUENCE</scope>
    <source>
        <strain evidence="3">CIFC_Que2</strain>
    </source>
</reference>
<dbReference type="EMBL" id="VYYT01000098">
    <property type="protein sequence ID" value="KAK2770321.1"/>
    <property type="molecule type" value="Genomic_DNA"/>
</dbReference>
<proteinExistence type="inferred from homology"/>
<keyword evidence="4" id="KW-1185">Reference proteome</keyword>
<feature type="region of interest" description="Disordered" evidence="2">
    <location>
        <begin position="1"/>
        <end position="56"/>
    </location>
</feature>
<evidence type="ECO:0008006" key="5">
    <source>
        <dbReference type="Google" id="ProtNLM"/>
    </source>
</evidence>
<dbReference type="PANTHER" id="PTHR43591">
    <property type="entry name" value="METHYLTRANSFERASE"/>
    <property type="match status" value="1"/>
</dbReference>
<sequence length="349" mass="38795">MADSPAEAAPASPHRSPKSSPKSPQSPSARAAATGDAPAPTPQEVIDASEDNNSVTDDQISSYTASLTSSVLNYPTEYGRRYHAFRAGSYNFPNDEVNFLERKATGGELFLAPIKDNVQRIMDVGTGTGIWAIEVAEMFPSAEIIGNDLSAIQPEWTPPNIKFEIDDVEDTWVGHQPYDFIFSRYMAASLADWPKYVGNIYDNLKPGGWAEFQDYNLMLDCQDGTLEDTEVCRWNTLMMEACARLKREAAPGPKLEGWVRDAGFRNVHRRDLKIPLGPWAKDPELQDIGMCNLAQTLDGLEGFTMKLFCGVLGWNEEAVIVFLAKVRRELKRGGIHGFLNYYVVYGQKP</sequence>
<dbReference type="InterPro" id="IPR029063">
    <property type="entry name" value="SAM-dependent_MTases_sf"/>
</dbReference>
<evidence type="ECO:0000256" key="2">
    <source>
        <dbReference type="SAM" id="MobiDB-lite"/>
    </source>
</evidence>
<accession>A0AAD9YJC9</accession>
<name>A0AAD9YJC9_COLKA</name>
<dbReference type="AlphaFoldDB" id="A0AAD9YJC9"/>
<evidence type="ECO:0000256" key="1">
    <source>
        <dbReference type="ARBA" id="ARBA00038158"/>
    </source>
</evidence>
<dbReference type="CDD" id="cd02440">
    <property type="entry name" value="AdoMet_MTases"/>
    <property type="match status" value="1"/>
</dbReference>
<comment type="caution">
    <text evidence="3">The sequence shown here is derived from an EMBL/GenBank/DDBJ whole genome shotgun (WGS) entry which is preliminary data.</text>
</comment>
<dbReference type="Pfam" id="PF13489">
    <property type="entry name" value="Methyltransf_23"/>
    <property type="match status" value="1"/>
</dbReference>
<gene>
    <name evidence="3" type="ORF">CKAH01_14810</name>
</gene>
<evidence type="ECO:0000313" key="3">
    <source>
        <dbReference type="EMBL" id="KAK2770321.1"/>
    </source>
</evidence>
<dbReference type="SUPFAM" id="SSF53335">
    <property type="entry name" value="S-adenosyl-L-methionine-dependent methyltransferases"/>
    <property type="match status" value="1"/>
</dbReference>
<comment type="similarity">
    <text evidence="1">Belongs to the methyltransferase superfamily. LaeA methyltransferase family.</text>
</comment>
<dbReference type="Gene3D" id="3.40.50.150">
    <property type="entry name" value="Vaccinia Virus protein VP39"/>
    <property type="match status" value="1"/>
</dbReference>
<protein>
    <recommendedName>
        <fullName evidence="5">Methyltransferase domain-containing protein</fullName>
    </recommendedName>
</protein>